<keyword evidence="2" id="KW-1185">Reference proteome</keyword>
<dbReference type="Gramene" id="OBART06G18630.1">
    <property type="protein sequence ID" value="OBART06G18630.1"/>
    <property type="gene ID" value="OBART06G18630"/>
</dbReference>
<name>A0A0D3GHW6_9ORYZ</name>
<protein>
    <submittedName>
        <fullName evidence="1">Uncharacterized protein</fullName>
    </submittedName>
</protein>
<evidence type="ECO:0000313" key="1">
    <source>
        <dbReference type="EnsemblPlants" id="OBART06G18630.1"/>
    </source>
</evidence>
<organism evidence="1">
    <name type="scientific">Oryza barthii</name>
    <dbReference type="NCBI Taxonomy" id="65489"/>
    <lineage>
        <taxon>Eukaryota</taxon>
        <taxon>Viridiplantae</taxon>
        <taxon>Streptophyta</taxon>
        <taxon>Embryophyta</taxon>
        <taxon>Tracheophyta</taxon>
        <taxon>Spermatophyta</taxon>
        <taxon>Magnoliopsida</taxon>
        <taxon>Liliopsida</taxon>
        <taxon>Poales</taxon>
        <taxon>Poaceae</taxon>
        <taxon>BOP clade</taxon>
        <taxon>Oryzoideae</taxon>
        <taxon>Oryzeae</taxon>
        <taxon>Oryzinae</taxon>
        <taxon>Oryza</taxon>
    </lineage>
</organism>
<reference evidence="1" key="2">
    <citation type="submission" date="2015-03" db="UniProtKB">
        <authorList>
            <consortium name="EnsemblPlants"/>
        </authorList>
    </citation>
    <scope>IDENTIFICATION</scope>
</reference>
<dbReference type="EnsemblPlants" id="OBART06G18630.1">
    <property type="protein sequence ID" value="OBART06G18630.1"/>
    <property type="gene ID" value="OBART06G18630"/>
</dbReference>
<reference evidence="1" key="1">
    <citation type="journal article" date="2009" name="Rice">
        <title>De Novo Next Generation Sequencing of Plant Genomes.</title>
        <authorList>
            <person name="Rounsley S."/>
            <person name="Marri P.R."/>
            <person name="Yu Y."/>
            <person name="He R."/>
            <person name="Sisneros N."/>
            <person name="Goicoechea J.L."/>
            <person name="Lee S.J."/>
            <person name="Angelova A."/>
            <person name="Kudrna D."/>
            <person name="Luo M."/>
            <person name="Affourtit J."/>
            <person name="Desany B."/>
            <person name="Knight J."/>
            <person name="Niazi F."/>
            <person name="Egholm M."/>
            <person name="Wing R.A."/>
        </authorList>
    </citation>
    <scope>NUCLEOTIDE SEQUENCE [LARGE SCALE GENOMIC DNA]</scope>
    <source>
        <strain evidence="1">cv. IRGC 105608</strain>
    </source>
</reference>
<dbReference type="AlphaFoldDB" id="A0A0D3GHW6"/>
<proteinExistence type="predicted"/>
<dbReference type="HOGENOM" id="CLU_1491229_0_0_1"/>
<evidence type="ECO:0000313" key="2">
    <source>
        <dbReference type="Proteomes" id="UP000026960"/>
    </source>
</evidence>
<sequence length="181" mass="20255">MVARRRKAFSDETAVSSSSPFSWCKACIVMQAHGGSEWNGVQMDGCRERPRRCVQTPKATSEAKQSMQQQQGQGVAAAAAAAHSAHAQHTRARAKHTCQSITTLQHMCFSFFRCVFTVKLEIWLKLERCDGKVGSLAEFSLKLFLQTSNFSITLKLFYTHKLPNFLSHRFVLISTKLSILA</sequence>
<accession>A0A0D3GHW6</accession>
<dbReference type="PaxDb" id="65489-OBART06G18630.1"/>
<dbReference type="Proteomes" id="UP000026960">
    <property type="component" value="Chromosome 6"/>
</dbReference>